<evidence type="ECO:0000256" key="3">
    <source>
        <dbReference type="ARBA" id="ARBA00022842"/>
    </source>
</evidence>
<sequence length="257" mass="27789">MDTQTVLTLLQDVAAEVIDPRFRALADGEVTSKTHPGDLVTVADREAEVILARELRAAYPDAMVLGEEAYAEDADLLEHFRGAAHAFTVDPVDGTRNFVHGSPDHAVMVAEVRDGRAERAWIWQPQHRRAYVAERGQGLWCDGRRVRRDAPGADPATWRVRASARRLVGTHLGQAGPLGLTWVSCGIDYPHLAEGDCDALVYRGTMPWDHVPGSLMLEEVGGTVLTTDGEPYSPSGRPRGLVAAASREVAAGLVAAL</sequence>
<comment type="caution">
    <text evidence="4">The sequence shown here is derived from an EMBL/GenBank/DDBJ whole genome shotgun (WGS) entry which is preliminary data.</text>
</comment>
<dbReference type="PRINTS" id="PR00377">
    <property type="entry name" value="IMPHPHTASES"/>
</dbReference>
<reference evidence="4 5" key="1">
    <citation type="submission" date="2024-09" db="EMBL/GenBank/DDBJ databases">
        <authorList>
            <person name="Sun Q."/>
            <person name="Mori K."/>
        </authorList>
    </citation>
    <scope>NUCLEOTIDE SEQUENCE [LARGE SCALE GENOMIC DNA]</scope>
    <source>
        <strain evidence="4 5">JCM 12763</strain>
    </source>
</reference>
<keyword evidence="1" id="KW-0479">Metal-binding</keyword>
<dbReference type="PANTHER" id="PTHR20854:SF4">
    <property type="entry name" value="INOSITOL-1-MONOPHOSPHATASE-RELATED"/>
    <property type="match status" value="1"/>
</dbReference>
<dbReference type="CDD" id="cd01637">
    <property type="entry name" value="IMPase_like"/>
    <property type="match status" value="1"/>
</dbReference>
<organism evidence="4 5">
    <name type="scientific">Ornithinimicrobium kibberense</name>
    <dbReference type="NCBI Taxonomy" id="282060"/>
    <lineage>
        <taxon>Bacteria</taxon>
        <taxon>Bacillati</taxon>
        <taxon>Actinomycetota</taxon>
        <taxon>Actinomycetes</taxon>
        <taxon>Micrococcales</taxon>
        <taxon>Ornithinimicrobiaceae</taxon>
        <taxon>Ornithinimicrobium</taxon>
    </lineage>
</organism>
<name>A0ABV5V4N7_9MICO</name>
<evidence type="ECO:0000256" key="1">
    <source>
        <dbReference type="ARBA" id="ARBA00022723"/>
    </source>
</evidence>
<proteinExistence type="predicted"/>
<dbReference type="Gene3D" id="3.30.540.10">
    <property type="entry name" value="Fructose-1,6-Bisphosphatase, subunit A, domain 1"/>
    <property type="match status" value="1"/>
</dbReference>
<dbReference type="SUPFAM" id="SSF56655">
    <property type="entry name" value="Carbohydrate phosphatase"/>
    <property type="match status" value="1"/>
</dbReference>
<evidence type="ECO:0000313" key="4">
    <source>
        <dbReference type="EMBL" id="MFB9732772.1"/>
    </source>
</evidence>
<keyword evidence="5" id="KW-1185">Reference proteome</keyword>
<evidence type="ECO:0000256" key="2">
    <source>
        <dbReference type="ARBA" id="ARBA00022801"/>
    </source>
</evidence>
<accession>A0ABV5V4N7</accession>
<keyword evidence="3" id="KW-0460">Magnesium</keyword>
<dbReference type="Proteomes" id="UP001589613">
    <property type="component" value="Unassembled WGS sequence"/>
</dbReference>
<dbReference type="PANTHER" id="PTHR20854">
    <property type="entry name" value="INOSITOL MONOPHOSPHATASE"/>
    <property type="match status" value="1"/>
</dbReference>
<dbReference type="EMBL" id="JBHMAX010000022">
    <property type="protein sequence ID" value="MFB9732772.1"/>
    <property type="molecule type" value="Genomic_DNA"/>
</dbReference>
<dbReference type="Gene3D" id="3.40.190.80">
    <property type="match status" value="1"/>
</dbReference>
<dbReference type="PROSITE" id="PS00629">
    <property type="entry name" value="IMP_1"/>
    <property type="match status" value="1"/>
</dbReference>
<dbReference type="Pfam" id="PF00459">
    <property type="entry name" value="Inositol_P"/>
    <property type="match status" value="1"/>
</dbReference>
<protein>
    <submittedName>
        <fullName evidence="4">Inositol monophosphatase family protein</fullName>
    </submittedName>
</protein>
<dbReference type="InterPro" id="IPR020583">
    <property type="entry name" value="Inositol_monoP_metal-BS"/>
</dbReference>
<evidence type="ECO:0000313" key="5">
    <source>
        <dbReference type="Proteomes" id="UP001589613"/>
    </source>
</evidence>
<dbReference type="RefSeq" id="WP_141338917.1">
    <property type="nucleotide sequence ID" value="NZ_JBHMAX010000022.1"/>
</dbReference>
<keyword evidence="2" id="KW-0378">Hydrolase</keyword>
<dbReference type="InterPro" id="IPR000760">
    <property type="entry name" value="Inositol_monophosphatase-like"/>
</dbReference>
<gene>
    <name evidence="4" type="ORF">ACFFN0_12035</name>
</gene>